<name>A0A1H3V2X5_9BACI</name>
<dbReference type="STRING" id="1503961.SAMN05421736_1462"/>
<dbReference type="Proteomes" id="UP000198935">
    <property type="component" value="Unassembled WGS sequence"/>
</dbReference>
<keyword evidence="3" id="KW-1185">Reference proteome</keyword>
<feature type="transmembrane region" description="Helical" evidence="1">
    <location>
        <begin position="33"/>
        <end position="51"/>
    </location>
</feature>
<evidence type="ECO:0000313" key="3">
    <source>
        <dbReference type="Proteomes" id="UP000198935"/>
    </source>
</evidence>
<gene>
    <name evidence="2" type="ORF">SAMN05421736_1462</name>
</gene>
<dbReference type="EMBL" id="FNPI01000046">
    <property type="protein sequence ID" value="SDZ69053.1"/>
    <property type="molecule type" value="Genomic_DNA"/>
</dbReference>
<sequence length="274" mass="31612">MFVVPLAVHKNWLLYYNYLLWEGMNLLKKNNKLILISLVIIGAVIGGVMFMNRGDFAEGNRDTIEENVRNYVERYKLNPDQLEIGIITNPFRFPTGEEEFTVDIKYMGHPYISMTLTGDPDTLMVFEPKELIIKEIFNELYLEARYDELKPTIDYLASLDIEDPLRPVGTKIKYFQTNVGIDPEINNELKEAFKNGDDLEQLKQYIEENIEKISKLDTNVHIVGIKSGIDEEQAEVIRMELENMLPKSNYVVELGVKDLATGESQGVFTYLEIK</sequence>
<keyword evidence="1" id="KW-1133">Transmembrane helix</keyword>
<organism evidence="2 3">
    <name type="scientific">Evansella caseinilytica</name>
    <dbReference type="NCBI Taxonomy" id="1503961"/>
    <lineage>
        <taxon>Bacteria</taxon>
        <taxon>Bacillati</taxon>
        <taxon>Bacillota</taxon>
        <taxon>Bacilli</taxon>
        <taxon>Bacillales</taxon>
        <taxon>Bacillaceae</taxon>
        <taxon>Evansella</taxon>
    </lineage>
</organism>
<reference evidence="3" key="1">
    <citation type="submission" date="2016-10" db="EMBL/GenBank/DDBJ databases">
        <authorList>
            <person name="Varghese N."/>
            <person name="Submissions S."/>
        </authorList>
    </citation>
    <scope>NUCLEOTIDE SEQUENCE [LARGE SCALE GENOMIC DNA]</scope>
    <source>
        <strain evidence="3">SP</strain>
    </source>
</reference>
<accession>A0A1H3V2X5</accession>
<keyword evidence="1" id="KW-0812">Transmembrane</keyword>
<protein>
    <submittedName>
        <fullName evidence="2">Uncharacterized protein</fullName>
    </submittedName>
</protein>
<evidence type="ECO:0000313" key="2">
    <source>
        <dbReference type="EMBL" id="SDZ69053.1"/>
    </source>
</evidence>
<evidence type="ECO:0000256" key="1">
    <source>
        <dbReference type="SAM" id="Phobius"/>
    </source>
</evidence>
<dbReference type="AlphaFoldDB" id="A0A1H3V2X5"/>
<proteinExistence type="predicted"/>
<keyword evidence="1" id="KW-0472">Membrane</keyword>